<accession>A0A7W9NMT5</accession>
<dbReference type="RefSeq" id="WP_184870147.1">
    <property type="nucleotide sequence ID" value="NZ_JACHIR010000003.1"/>
</dbReference>
<evidence type="ECO:0000313" key="2">
    <source>
        <dbReference type="EMBL" id="MBB5897698.1"/>
    </source>
</evidence>
<dbReference type="Pfam" id="PF08840">
    <property type="entry name" value="BAAT_C"/>
    <property type="match status" value="1"/>
</dbReference>
<dbReference type="PANTHER" id="PTHR10824">
    <property type="entry name" value="ACYL-COENZYME A THIOESTERASE-RELATED"/>
    <property type="match status" value="1"/>
</dbReference>
<protein>
    <submittedName>
        <fullName evidence="2">Dienelactone hydrolase</fullName>
    </submittedName>
</protein>
<proteinExistence type="predicted"/>
<evidence type="ECO:0000259" key="1">
    <source>
        <dbReference type="Pfam" id="PF08840"/>
    </source>
</evidence>
<name>A0A7W9NMT5_9PSEU</name>
<gene>
    <name evidence="2" type="ORF">BJ998_008957</name>
</gene>
<dbReference type="SUPFAM" id="SSF53474">
    <property type="entry name" value="alpha/beta-Hydrolases"/>
    <property type="match status" value="1"/>
</dbReference>
<evidence type="ECO:0000313" key="3">
    <source>
        <dbReference type="Proteomes" id="UP000585638"/>
    </source>
</evidence>
<dbReference type="InterPro" id="IPR014940">
    <property type="entry name" value="BAAT_C"/>
</dbReference>
<dbReference type="GO" id="GO:0006631">
    <property type="term" value="P:fatty acid metabolic process"/>
    <property type="evidence" value="ECO:0007669"/>
    <property type="project" value="TreeGrafter"/>
</dbReference>
<dbReference type="GO" id="GO:0047617">
    <property type="term" value="F:fatty acyl-CoA hydrolase activity"/>
    <property type="evidence" value="ECO:0007669"/>
    <property type="project" value="TreeGrafter"/>
</dbReference>
<sequence length="281" mass="29746">MTESVLLTQPVSAPGVLLLGGAEGGLHERDARALHAEGYNVLALAYFGAPTLPPGLVDIPLEYFFAAVDKIASFAAGKIGIVGGSRGGEAALLVAAHDDRVGAVVSVAGGGLITQGIDYRAGSLLDILATPAASWTLRRKPLDYLPYEIRDELREQVANDEPVRLRLAFPDVPEDVTPYRIPVERIGGPVLMLCGSDDQNWPTVEYSQAAADDADNVELRIYEGAGHPLNGPPGQPYTDTLAPGPGVRFEMGGTPEINTKARAAAWSATLEFLHENIGVTR</sequence>
<dbReference type="EMBL" id="JACHIR010000003">
    <property type="protein sequence ID" value="MBB5897698.1"/>
    <property type="molecule type" value="Genomic_DNA"/>
</dbReference>
<dbReference type="GO" id="GO:0006637">
    <property type="term" value="P:acyl-CoA metabolic process"/>
    <property type="evidence" value="ECO:0007669"/>
    <property type="project" value="TreeGrafter"/>
</dbReference>
<feature type="domain" description="BAAT/Acyl-CoA thioester hydrolase C-terminal" evidence="1">
    <location>
        <begin position="59"/>
        <end position="277"/>
    </location>
</feature>
<dbReference type="InterPro" id="IPR029058">
    <property type="entry name" value="AB_hydrolase_fold"/>
</dbReference>
<dbReference type="Gene3D" id="3.40.50.1820">
    <property type="entry name" value="alpha/beta hydrolase"/>
    <property type="match status" value="1"/>
</dbReference>
<dbReference type="Proteomes" id="UP000585638">
    <property type="component" value="Unassembled WGS sequence"/>
</dbReference>
<keyword evidence="2" id="KW-0378">Hydrolase</keyword>
<dbReference type="PANTHER" id="PTHR10824:SF4">
    <property type="entry name" value="ACYL-COENZYME A THIOESTERASE 1-LIKE"/>
    <property type="match status" value="1"/>
</dbReference>
<keyword evidence="3" id="KW-1185">Reference proteome</keyword>
<reference evidence="2 3" key="1">
    <citation type="submission" date="2020-08" db="EMBL/GenBank/DDBJ databases">
        <title>Sequencing the genomes of 1000 actinobacteria strains.</title>
        <authorList>
            <person name="Klenk H.-P."/>
        </authorList>
    </citation>
    <scope>NUCLEOTIDE SEQUENCE [LARGE SCALE GENOMIC DNA]</scope>
    <source>
        <strain evidence="2 3">DSM 43851</strain>
    </source>
</reference>
<organism evidence="2 3">
    <name type="scientific">Kutzneria kofuensis</name>
    <dbReference type="NCBI Taxonomy" id="103725"/>
    <lineage>
        <taxon>Bacteria</taxon>
        <taxon>Bacillati</taxon>
        <taxon>Actinomycetota</taxon>
        <taxon>Actinomycetes</taxon>
        <taxon>Pseudonocardiales</taxon>
        <taxon>Pseudonocardiaceae</taxon>
        <taxon>Kutzneria</taxon>
    </lineage>
</organism>
<dbReference type="AlphaFoldDB" id="A0A7W9NMT5"/>
<comment type="caution">
    <text evidence="2">The sequence shown here is derived from an EMBL/GenBank/DDBJ whole genome shotgun (WGS) entry which is preliminary data.</text>
</comment>